<evidence type="ECO:0000256" key="1">
    <source>
        <dbReference type="SAM" id="Phobius"/>
    </source>
</evidence>
<feature type="transmembrane region" description="Helical" evidence="1">
    <location>
        <begin position="58"/>
        <end position="76"/>
    </location>
</feature>
<dbReference type="Proteomes" id="UP000255101">
    <property type="component" value="Unassembled WGS sequence"/>
</dbReference>
<dbReference type="Proteomes" id="UP000070326">
    <property type="component" value="Unassembled WGS sequence"/>
</dbReference>
<evidence type="ECO:0000313" key="2">
    <source>
        <dbReference type="EMBL" id="KXI14349.1"/>
    </source>
</evidence>
<organism evidence="2 4">
    <name type="scientific">Peptostreptococcus anaerobius</name>
    <dbReference type="NCBI Taxonomy" id="1261"/>
    <lineage>
        <taxon>Bacteria</taxon>
        <taxon>Bacillati</taxon>
        <taxon>Bacillota</taxon>
        <taxon>Clostridia</taxon>
        <taxon>Peptostreptococcales</taxon>
        <taxon>Peptostreptococcaceae</taxon>
        <taxon>Peptostreptococcus</taxon>
    </lineage>
</organism>
<evidence type="ECO:0000313" key="5">
    <source>
        <dbReference type="Proteomes" id="UP000255101"/>
    </source>
</evidence>
<feature type="transmembrane region" description="Helical" evidence="1">
    <location>
        <begin position="36"/>
        <end position="52"/>
    </location>
</feature>
<dbReference type="EMBL" id="UGTB01000004">
    <property type="protein sequence ID" value="SUB61193.1"/>
    <property type="molecule type" value="Genomic_DNA"/>
</dbReference>
<dbReference type="EMBL" id="LSQZ01000009">
    <property type="protein sequence ID" value="KXI14349.1"/>
    <property type="molecule type" value="Genomic_DNA"/>
</dbReference>
<dbReference type="AlphaFoldDB" id="A0A135YY84"/>
<accession>A0A135YY84</accession>
<proteinExistence type="predicted"/>
<keyword evidence="1" id="KW-0472">Membrane</keyword>
<reference evidence="3 5" key="2">
    <citation type="submission" date="2018-06" db="EMBL/GenBank/DDBJ databases">
        <authorList>
            <consortium name="Pathogen Informatics"/>
            <person name="Doyle S."/>
        </authorList>
    </citation>
    <scope>NUCLEOTIDE SEQUENCE [LARGE SCALE GENOMIC DNA]</scope>
    <source>
        <strain evidence="3 5">NCTC11460</strain>
    </source>
</reference>
<protein>
    <submittedName>
        <fullName evidence="2">Uncharacterized protein</fullName>
    </submittedName>
</protein>
<keyword evidence="1" id="KW-0812">Transmembrane</keyword>
<evidence type="ECO:0000313" key="3">
    <source>
        <dbReference type="EMBL" id="SUB61193.1"/>
    </source>
</evidence>
<dbReference type="RefSeq" id="WP_002845112.1">
    <property type="nucleotide sequence ID" value="NZ_FOVA01000023.1"/>
</dbReference>
<sequence>MGLRDRFADQFARQKTMTGPEKKANDIIGKLIMKKALWFIVAMVVVGILVATVLKFPWWATLLVDVVILVAAYFFMKKESEKYQEFTPYVGNLISLENKGKDGYTALIKQGKRPIKLDIKYGGEDLVKVKKNAIVQITYNPTGKIAILVTKNDIKR</sequence>
<reference evidence="2 4" key="1">
    <citation type="submission" date="2016-02" db="EMBL/GenBank/DDBJ databases">
        <authorList>
            <person name="Wen L."/>
            <person name="He K."/>
            <person name="Yang H."/>
        </authorList>
    </citation>
    <scope>NUCLEOTIDE SEQUENCE [LARGE SCALE GENOMIC DNA]</scope>
    <source>
        <strain evidence="2 4">MJR8628A</strain>
    </source>
</reference>
<gene>
    <name evidence="2" type="ORF">HMPREF3195_00249</name>
    <name evidence="3" type="ORF">NCTC11460_01115</name>
</gene>
<name>A0A135YY84_9FIRM</name>
<dbReference type="PATRIC" id="fig|1261.5.peg.255"/>
<evidence type="ECO:0000313" key="4">
    <source>
        <dbReference type="Proteomes" id="UP000070326"/>
    </source>
</evidence>
<dbReference type="eggNOG" id="ENOG5033UQ3">
    <property type="taxonomic scope" value="Bacteria"/>
</dbReference>
<keyword evidence="1" id="KW-1133">Transmembrane helix</keyword>